<feature type="transmembrane region" description="Helical" evidence="7">
    <location>
        <begin position="111"/>
        <end position="131"/>
    </location>
</feature>
<dbReference type="Proteomes" id="UP000649739">
    <property type="component" value="Unassembled WGS sequence"/>
</dbReference>
<evidence type="ECO:0000259" key="8">
    <source>
        <dbReference type="Pfam" id="PF06271"/>
    </source>
</evidence>
<evidence type="ECO:0000256" key="6">
    <source>
        <dbReference type="SAM" id="MobiDB-lite"/>
    </source>
</evidence>
<dbReference type="Pfam" id="PF06271">
    <property type="entry name" value="RDD"/>
    <property type="match status" value="1"/>
</dbReference>
<evidence type="ECO:0000256" key="7">
    <source>
        <dbReference type="SAM" id="Phobius"/>
    </source>
</evidence>
<dbReference type="EMBL" id="BMQB01000006">
    <property type="protein sequence ID" value="GGJ97846.1"/>
    <property type="molecule type" value="Genomic_DNA"/>
</dbReference>
<feature type="transmembrane region" description="Helical" evidence="7">
    <location>
        <begin position="72"/>
        <end position="91"/>
    </location>
</feature>
<dbReference type="AlphaFoldDB" id="A0A8J3B915"/>
<accession>A0A8J3B915</accession>
<feature type="region of interest" description="Disordered" evidence="6">
    <location>
        <begin position="1"/>
        <end position="52"/>
    </location>
</feature>
<keyword evidence="10" id="KW-1185">Reference proteome</keyword>
<protein>
    <recommendedName>
        <fullName evidence="8">RDD domain-containing protein</fullName>
    </recommendedName>
</protein>
<organism evidence="9 10">
    <name type="scientific">Pilimelia anulata</name>
    <dbReference type="NCBI Taxonomy" id="53371"/>
    <lineage>
        <taxon>Bacteria</taxon>
        <taxon>Bacillati</taxon>
        <taxon>Actinomycetota</taxon>
        <taxon>Actinomycetes</taxon>
        <taxon>Micromonosporales</taxon>
        <taxon>Micromonosporaceae</taxon>
        <taxon>Pilimelia</taxon>
    </lineage>
</organism>
<evidence type="ECO:0000256" key="5">
    <source>
        <dbReference type="ARBA" id="ARBA00023136"/>
    </source>
</evidence>
<evidence type="ECO:0000256" key="4">
    <source>
        <dbReference type="ARBA" id="ARBA00022989"/>
    </source>
</evidence>
<comment type="caution">
    <text evidence="9">The sequence shown here is derived from an EMBL/GenBank/DDBJ whole genome shotgun (WGS) entry which is preliminary data.</text>
</comment>
<keyword evidence="4 7" id="KW-1133">Transmembrane helix</keyword>
<sequence length="209" mass="21440">MTNPDEHGETGSAGPPAEPSAAPDPPPAAPAPAPVEPTTVDAAPVASAPVDPAPAGAAVVEERRLASFGSRLAAFILDATIGVLLLGLGPLAGAVGSSNTGEGPTISPGGLAVSLGTAGLLQYLYFVELVVRQGRTLGKRTCGVAIVPVEPGARLRRSTLLIRWATQWLPALCVPAWVLLDGLWQLGDHTYRQCLHDRAARTIVVRVSA</sequence>
<proteinExistence type="predicted"/>
<dbReference type="InterPro" id="IPR051791">
    <property type="entry name" value="Pra-immunoreactive"/>
</dbReference>
<reference evidence="9" key="2">
    <citation type="submission" date="2020-09" db="EMBL/GenBank/DDBJ databases">
        <authorList>
            <person name="Sun Q."/>
            <person name="Ohkuma M."/>
        </authorList>
    </citation>
    <scope>NUCLEOTIDE SEQUENCE</scope>
    <source>
        <strain evidence="9">JCM 3090</strain>
    </source>
</reference>
<evidence type="ECO:0000256" key="3">
    <source>
        <dbReference type="ARBA" id="ARBA00022692"/>
    </source>
</evidence>
<evidence type="ECO:0000256" key="1">
    <source>
        <dbReference type="ARBA" id="ARBA00004651"/>
    </source>
</evidence>
<feature type="compositionally biased region" description="Low complexity" evidence="6">
    <location>
        <begin position="36"/>
        <end position="52"/>
    </location>
</feature>
<reference evidence="9" key="1">
    <citation type="journal article" date="2014" name="Int. J. Syst. Evol. Microbiol.">
        <title>Complete genome sequence of Corynebacterium casei LMG S-19264T (=DSM 44701T), isolated from a smear-ripened cheese.</title>
        <authorList>
            <consortium name="US DOE Joint Genome Institute (JGI-PGF)"/>
            <person name="Walter F."/>
            <person name="Albersmeier A."/>
            <person name="Kalinowski J."/>
            <person name="Ruckert C."/>
        </authorList>
    </citation>
    <scope>NUCLEOTIDE SEQUENCE</scope>
    <source>
        <strain evidence="9">JCM 3090</strain>
    </source>
</reference>
<dbReference type="RefSeq" id="WP_189170764.1">
    <property type="nucleotide sequence ID" value="NZ_BMQB01000006.1"/>
</dbReference>
<keyword evidence="5 7" id="KW-0472">Membrane</keyword>
<evidence type="ECO:0000256" key="2">
    <source>
        <dbReference type="ARBA" id="ARBA00022475"/>
    </source>
</evidence>
<evidence type="ECO:0000313" key="9">
    <source>
        <dbReference type="EMBL" id="GGJ97846.1"/>
    </source>
</evidence>
<dbReference type="InterPro" id="IPR010432">
    <property type="entry name" value="RDD"/>
</dbReference>
<feature type="domain" description="RDD" evidence="8">
    <location>
        <begin position="65"/>
        <end position="200"/>
    </location>
</feature>
<dbReference type="PANTHER" id="PTHR36115">
    <property type="entry name" value="PROLINE-RICH ANTIGEN HOMOLOG-RELATED"/>
    <property type="match status" value="1"/>
</dbReference>
<feature type="compositionally biased region" description="Pro residues" evidence="6">
    <location>
        <begin position="16"/>
        <end position="35"/>
    </location>
</feature>
<keyword evidence="3 7" id="KW-0812">Transmembrane</keyword>
<name>A0A8J3B915_9ACTN</name>
<keyword evidence="2" id="KW-1003">Cell membrane</keyword>
<gene>
    <name evidence="9" type="ORF">GCM10010123_29910</name>
</gene>
<comment type="subcellular location">
    <subcellularLocation>
        <location evidence="1">Cell membrane</location>
        <topology evidence="1">Multi-pass membrane protein</topology>
    </subcellularLocation>
</comment>
<evidence type="ECO:0000313" key="10">
    <source>
        <dbReference type="Proteomes" id="UP000649739"/>
    </source>
</evidence>
<dbReference type="GO" id="GO:0005886">
    <property type="term" value="C:plasma membrane"/>
    <property type="evidence" value="ECO:0007669"/>
    <property type="project" value="UniProtKB-SubCell"/>
</dbReference>
<dbReference type="PANTHER" id="PTHR36115:SF4">
    <property type="entry name" value="MEMBRANE PROTEIN"/>
    <property type="match status" value="1"/>
</dbReference>